<proteinExistence type="predicted"/>
<dbReference type="GO" id="GO:0004222">
    <property type="term" value="F:metalloendopeptidase activity"/>
    <property type="evidence" value="ECO:0007669"/>
    <property type="project" value="TreeGrafter"/>
</dbReference>
<feature type="signal peptide" evidence="1">
    <location>
        <begin position="1"/>
        <end position="19"/>
    </location>
</feature>
<comment type="caution">
    <text evidence="2">The sequence shown here is derived from an EMBL/GenBank/DDBJ whole genome shotgun (WGS) entry which is preliminary data.</text>
</comment>
<dbReference type="InterPro" id="IPR050570">
    <property type="entry name" value="Cell_wall_metabolism_enzyme"/>
</dbReference>
<dbReference type="EMBL" id="MFKF01000431">
    <property type="protein sequence ID" value="OGG43569.1"/>
    <property type="molecule type" value="Genomic_DNA"/>
</dbReference>
<dbReference type="PANTHER" id="PTHR21666">
    <property type="entry name" value="PEPTIDASE-RELATED"/>
    <property type="match status" value="1"/>
</dbReference>
<gene>
    <name evidence="2" type="ORF">A3F84_15605</name>
</gene>
<dbReference type="Gene3D" id="2.70.70.10">
    <property type="entry name" value="Glucose Permease (Domain IIA)"/>
    <property type="match status" value="1"/>
</dbReference>
<sequence>MRIQHFSFILALLPGLARAGEPAYHWPLDARPALTSTFGEYRTGHPHAGLDLKTWGQEGFPVFAVDDGYVARVSASPWSYGRAIYVKLRDGRTTLYAHLSGFAPPIADRVEAEQERRGAYSVNLFLNAGEISVRRGQTLGFSGSSGVGMPHLHFELWDTAERRVNPLEYGFRVVDTIPPVIQALALAPLNASSLVEGGHDPYPFKVQWDQSRGGYLSPKQVLVHGLIGVAADVFDQADSSASTNRLASYRLRLLVDGAEAFQTTYSAFSFSDRHQVDLDRNFALARGGAGRFHNLYRAKGNRLPLYGGYREGDGVLRAGVESDGHGIPLKPGPHLLRVVAEDIQGNRSEAEVEVLVNAPPEARKGGLRMVMWGNVFGINAKAHDADGDSLAVVFERSVDEGQTWRTDVQTRVASGTEVDSGDRSQEEHLPLRDLIYRMRAIDPFGLEASRTYAPFRISVVDTATFTCTPAIYPDFALVRIETDRVLRTTPTVTVTWPNARSDTLAVRQIDLRSYEVIVPFDSTVSGDVTVTVLGHRPATGSERGALTLTRETVEGWKIMPDVVFGRRTLTLTQQTVTASGGSVRSPDGMAEARFSPNRVYAPLFARAEAVRAEGRPDLPLVGAAYRFTPDDVQFDGRAELILRYSAGFDRPGRLGVYRRSEDGAWRFVDHRVDAKAGTVSAEVSAFSTFGLLADETPPVIADLKPARGAKVADRRPLLSAIIRDAGAGIWREEDIALALDGKRLISEYDPDKETVTARPKRPLRPGRHRLEVRVRDICGNEARAVSAFVIR</sequence>
<keyword evidence="1" id="KW-0732">Signal</keyword>
<dbReference type="Proteomes" id="UP000178606">
    <property type="component" value="Unassembled WGS sequence"/>
</dbReference>
<evidence type="ECO:0000256" key="1">
    <source>
        <dbReference type="SAM" id="SignalP"/>
    </source>
</evidence>
<evidence type="ECO:0008006" key="4">
    <source>
        <dbReference type="Google" id="ProtNLM"/>
    </source>
</evidence>
<evidence type="ECO:0000313" key="3">
    <source>
        <dbReference type="Proteomes" id="UP000178606"/>
    </source>
</evidence>
<accession>A0A1F6C303</accession>
<feature type="chain" id="PRO_5009523254" description="Peptidase M23 domain-containing protein" evidence="1">
    <location>
        <begin position="20"/>
        <end position="791"/>
    </location>
</feature>
<dbReference type="InterPro" id="IPR011055">
    <property type="entry name" value="Dup_hybrid_motif"/>
</dbReference>
<organism evidence="2 3">
    <name type="scientific">Handelsmanbacteria sp. (strain RIFCSPLOWO2_12_FULL_64_10)</name>
    <dbReference type="NCBI Taxonomy" id="1817868"/>
    <lineage>
        <taxon>Bacteria</taxon>
        <taxon>Candidatus Handelsmaniibacteriota</taxon>
    </lineage>
</organism>
<reference evidence="2 3" key="1">
    <citation type="journal article" date="2016" name="Nat. Commun.">
        <title>Thousands of microbial genomes shed light on interconnected biogeochemical processes in an aquifer system.</title>
        <authorList>
            <person name="Anantharaman K."/>
            <person name="Brown C.T."/>
            <person name="Hug L.A."/>
            <person name="Sharon I."/>
            <person name="Castelle C.J."/>
            <person name="Probst A.J."/>
            <person name="Thomas B.C."/>
            <person name="Singh A."/>
            <person name="Wilkins M.J."/>
            <person name="Karaoz U."/>
            <person name="Brodie E.L."/>
            <person name="Williams K.H."/>
            <person name="Hubbard S.S."/>
            <person name="Banfield J.F."/>
        </authorList>
    </citation>
    <scope>NUCLEOTIDE SEQUENCE [LARGE SCALE GENOMIC DNA]</scope>
    <source>
        <strain evidence="3">RIFCSPLOWO2_12_FULL_64_10</strain>
    </source>
</reference>
<evidence type="ECO:0000313" key="2">
    <source>
        <dbReference type="EMBL" id="OGG43569.1"/>
    </source>
</evidence>
<protein>
    <recommendedName>
        <fullName evidence="4">Peptidase M23 domain-containing protein</fullName>
    </recommendedName>
</protein>
<dbReference type="AlphaFoldDB" id="A0A1F6C303"/>
<dbReference type="PANTHER" id="PTHR21666:SF289">
    <property type="entry name" value="L-ALA--D-GLU ENDOPEPTIDASE"/>
    <property type="match status" value="1"/>
</dbReference>
<dbReference type="CDD" id="cd12797">
    <property type="entry name" value="M23_peptidase"/>
    <property type="match status" value="1"/>
</dbReference>
<dbReference type="SUPFAM" id="SSF51261">
    <property type="entry name" value="Duplicated hybrid motif"/>
    <property type="match status" value="1"/>
</dbReference>
<name>A0A1F6C303_HANXR</name>